<evidence type="ECO:0000313" key="1">
    <source>
        <dbReference type="EMBL" id="KAK4092049.1"/>
    </source>
</evidence>
<proteinExistence type="predicted"/>
<sequence>MYGVAVWRLMKSQGPGITRSMRRLPDAPSLPAPAVIAVPSDQIEQTHKQRYDDEPWTSNANWSAMADPAIMQHPRIDRPASRHGQPHQTPRDFRFGWPAPCDQEPSLFKPPFDVHRHSEDDARPPSLLGCKRHRGIHTLDARNEDVRNKGSLLHWQPPTRGPHTSNTNEANSWYVWHMHLAPENVGPLVELGQGIGRFCDGTNSSCPSEGGALLSSLDPILLMYEYSVPSNPLMSGRRRPGPCVPVHGHPPCSRLLSVGDWCCWRRRWVRASCIPGHSHGRVHHRMPAAHAVAPCHAQRPRRICAGVAGGLETPIVRFETICNSVVANVRPPTVCLCLCSHAAHLVAHFATQRERGAGNALRRRRRLAALAAMEIERHQTLG</sequence>
<dbReference type="Proteomes" id="UP001287286">
    <property type="component" value="Unassembled WGS sequence"/>
</dbReference>
<evidence type="ECO:0008006" key="3">
    <source>
        <dbReference type="Google" id="ProtNLM"/>
    </source>
</evidence>
<protein>
    <recommendedName>
        <fullName evidence="3">Plastocyanin-like domain-containing protein</fullName>
    </recommendedName>
</protein>
<accession>A0ABR0C7A9</accession>
<gene>
    <name evidence="1" type="ORF">Purlil1_3888</name>
</gene>
<comment type="caution">
    <text evidence="1">The sequence shown here is derived from an EMBL/GenBank/DDBJ whole genome shotgun (WGS) entry which is preliminary data.</text>
</comment>
<keyword evidence="2" id="KW-1185">Reference proteome</keyword>
<evidence type="ECO:0000313" key="2">
    <source>
        <dbReference type="Proteomes" id="UP001287286"/>
    </source>
</evidence>
<name>A0ABR0C7A9_PURLI</name>
<reference evidence="1 2" key="1">
    <citation type="journal article" date="2024" name="Microbiol. Resour. Announc.">
        <title>Genome annotations for the ascomycete fungi Trichoderma harzianum, Trichoderma aggressivum, and Purpureocillium lilacinum.</title>
        <authorList>
            <person name="Beijen E.P.W."/>
            <person name="Ohm R.A."/>
        </authorList>
    </citation>
    <scope>NUCLEOTIDE SEQUENCE [LARGE SCALE GENOMIC DNA]</scope>
    <source>
        <strain evidence="1 2">CBS 150709</strain>
    </source>
</reference>
<dbReference type="EMBL" id="JAWRVI010000010">
    <property type="protein sequence ID" value="KAK4092049.1"/>
    <property type="molecule type" value="Genomic_DNA"/>
</dbReference>
<organism evidence="1 2">
    <name type="scientific">Purpureocillium lilacinum</name>
    <name type="common">Paecilomyces lilacinus</name>
    <dbReference type="NCBI Taxonomy" id="33203"/>
    <lineage>
        <taxon>Eukaryota</taxon>
        <taxon>Fungi</taxon>
        <taxon>Dikarya</taxon>
        <taxon>Ascomycota</taxon>
        <taxon>Pezizomycotina</taxon>
        <taxon>Sordariomycetes</taxon>
        <taxon>Hypocreomycetidae</taxon>
        <taxon>Hypocreales</taxon>
        <taxon>Ophiocordycipitaceae</taxon>
        <taxon>Purpureocillium</taxon>
    </lineage>
</organism>